<dbReference type="SUPFAM" id="SSF53335">
    <property type="entry name" value="S-adenosyl-L-methionine-dependent methyltransferases"/>
    <property type="match status" value="1"/>
</dbReference>
<organism evidence="2 3">
    <name type="scientific">Halopseudomonas bauzanensis</name>
    <dbReference type="NCBI Taxonomy" id="653930"/>
    <lineage>
        <taxon>Bacteria</taxon>
        <taxon>Pseudomonadati</taxon>
        <taxon>Pseudomonadota</taxon>
        <taxon>Gammaproteobacteria</taxon>
        <taxon>Pseudomonadales</taxon>
        <taxon>Pseudomonadaceae</taxon>
        <taxon>Halopseudomonas</taxon>
    </lineage>
</organism>
<gene>
    <name evidence="2" type="ORF">FA869_07885</name>
</gene>
<name>A0A4U0YQW7_9GAMM</name>
<dbReference type="AlphaFoldDB" id="A0A4U0YQW7"/>
<reference evidence="2 3" key="1">
    <citation type="submission" date="2019-04" db="EMBL/GenBank/DDBJ databases">
        <title>Crypto-aerobic microbial life in anoxic (sulfidic) marine sediments.</title>
        <authorList>
            <person name="Bhattacharya S."/>
            <person name="Roy C."/>
            <person name="Mondal N."/>
            <person name="Sarkar J."/>
            <person name="Mandal S."/>
            <person name="Rameez M.J."/>
            <person name="Ghosh W."/>
        </authorList>
    </citation>
    <scope>NUCLEOTIDE SEQUENCE [LARGE SCALE GENOMIC DNA]</scope>
    <source>
        <strain evidence="2 3">SBBB</strain>
    </source>
</reference>
<dbReference type="PANTHER" id="PTHR43861">
    <property type="entry name" value="TRANS-ACONITATE 2-METHYLTRANSFERASE-RELATED"/>
    <property type="match status" value="1"/>
</dbReference>
<accession>A0A4U0YQW7</accession>
<dbReference type="Pfam" id="PF08241">
    <property type="entry name" value="Methyltransf_11"/>
    <property type="match status" value="1"/>
</dbReference>
<dbReference type="EMBL" id="SWAV01000002">
    <property type="protein sequence ID" value="TKA92304.1"/>
    <property type="molecule type" value="Genomic_DNA"/>
</dbReference>
<evidence type="ECO:0000259" key="1">
    <source>
        <dbReference type="Pfam" id="PF08241"/>
    </source>
</evidence>
<dbReference type="Proteomes" id="UP000305198">
    <property type="component" value="Unassembled WGS sequence"/>
</dbReference>
<sequence>MITRLKRIFSANQRSAQQQTVRAAQTSLSAEQPVVAAASEDVAAINDVTLQDANLSGWFLENGELFTDFQIQPEDHVLDVGCGDGGLIGFCAGRGAEVTFVDIDEQKVKDTESRLQGSAASGIHGLVSDANPLPLPDNHVNKVICTEVLEHVDDPVNFLAELVRVGKPGALYLLSVPDIASETVQQTVAPPLYFEKPHHIRILSREDFPRLVSDAGLIIEKQTCYGFFWSMFWAFFWTCDQDLSDPWHPLLQQWGRTWETLLSMRDGPRIKQALDQALPKSQVIIARKPSAAHRQPHSES</sequence>
<dbReference type="GO" id="GO:0032259">
    <property type="term" value="P:methylation"/>
    <property type="evidence" value="ECO:0007669"/>
    <property type="project" value="UniProtKB-KW"/>
</dbReference>
<dbReference type="RefSeq" id="WP_136869251.1">
    <property type="nucleotide sequence ID" value="NZ_SWAV01000002.1"/>
</dbReference>
<proteinExistence type="predicted"/>
<dbReference type="InterPro" id="IPR013216">
    <property type="entry name" value="Methyltransf_11"/>
</dbReference>
<protein>
    <submittedName>
        <fullName evidence="2">Class I SAM-dependent methyltransferase</fullName>
    </submittedName>
</protein>
<comment type="caution">
    <text evidence="2">The sequence shown here is derived from an EMBL/GenBank/DDBJ whole genome shotgun (WGS) entry which is preliminary data.</text>
</comment>
<evidence type="ECO:0000313" key="2">
    <source>
        <dbReference type="EMBL" id="TKA92304.1"/>
    </source>
</evidence>
<keyword evidence="2" id="KW-0489">Methyltransferase</keyword>
<dbReference type="GO" id="GO:0008757">
    <property type="term" value="F:S-adenosylmethionine-dependent methyltransferase activity"/>
    <property type="evidence" value="ECO:0007669"/>
    <property type="project" value="InterPro"/>
</dbReference>
<feature type="domain" description="Methyltransferase type 11" evidence="1">
    <location>
        <begin position="78"/>
        <end position="172"/>
    </location>
</feature>
<evidence type="ECO:0000313" key="3">
    <source>
        <dbReference type="Proteomes" id="UP000305198"/>
    </source>
</evidence>
<keyword evidence="2" id="KW-0808">Transferase</keyword>
<dbReference type="Gene3D" id="3.40.50.150">
    <property type="entry name" value="Vaccinia Virus protein VP39"/>
    <property type="match status" value="1"/>
</dbReference>
<dbReference type="CDD" id="cd02440">
    <property type="entry name" value="AdoMet_MTases"/>
    <property type="match status" value="1"/>
</dbReference>
<dbReference type="InterPro" id="IPR029063">
    <property type="entry name" value="SAM-dependent_MTases_sf"/>
</dbReference>